<dbReference type="EMBL" id="MU151361">
    <property type="protein sequence ID" value="KAF9444620.1"/>
    <property type="molecule type" value="Genomic_DNA"/>
</dbReference>
<evidence type="ECO:0000313" key="1">
    <source>
        <dbReference type="EMBL" id="KAF9444620.1"/>
    </source>
</evidence>
<reference evidence="1" key="1">
    <citation type="submission" date="2020-11" db="EMBL/GenBank/DDBJ databases">
        <authorList>
            <consortium name="DOE Joint Genome Institute"/>
            <person name="Ahrendt S."/>
            <person name="Riley R."/>
            <person name="Andreopoulos W."/>
            <person name="Labutti K."/>
            <person name="Pangilinan J."/>
            <person name="Ruiz-Duenas F.J."/>
            <person name="Barrasa J.M."/>
            <person name="Sanchez-Garcia M."/>
            <person name="Camarero S."/>
            <person name="Miyauchi S."/>
            <person name="Serrano A."/>
            <person name="Linde D."/>
            <person name="Babiker R."/>
            <person name="Drula E."/>
            <person name="Ayuso-Fernandez I."/>
            <person name="Pacheco R."/>
            <person name="Padilla G."/>
            <person name="Ferreira P."/>
            <person name="Barriuso J."/>
            <person name="Kellner H."/>
            <person name="Castanera R."/>
            <person name="Alfaro M."/>
            <person name="Ramirez L."/>
            <person name="Pisabarro A.G."/>
            <person name="Kuo A."/>
            <person name="Tritt A."/>
            <person name="Lipzen A."/>
            <person name="He G."/>
            <person name="Yan M."/>
            <person name="Ng V."/>
            <person name="Cullen D."/>
            <person name="Martin F."/>
            <person name="Rosso M.-N."/>
            <person name="Henrissat B."/>
            <person name="Hibbett D."/>
            <person name="Martinez A.T."/>
            <person name="Grigoriev I.V."/>
        </authorList>
    </citation>
    <scope>NUCLEOTIDE SEQUENCE</scope>
    <source>
        <strain evidence="1">MF-IS2</strain>
    </source>
</reference>
<accession>A0A9P5X7L6</accession>
<organism evidence="1 2">
    <name type="scientific">Macrolepiota fuliginosa MF-IS2</name>
    <dbReference type="NCBI Taxonomy" id="1400762"/>
    <lineage>
        <taxon>Eukaryota</taxon>
        <taxon>Fungi</taxon>
        <taxon>Dikarya</taxon>
        <taxon>Basidiomycota</taxon>
        <taxon>Agaricomycotina</taxon>
        <taxon>Agaricomycetes</taxon>
        <taxon>Agaricomycetidae</taxon>
        <taxon>Agaricales</taxon>
        <taxon>Agaricineae</taxon>
        <taxon>Agaricaceae</taxon>
        <taxon>Macrolepiota</taxon>
    </lineage>
</organism>
<dbReference type="AlphaFoldDB" id="A0A9P5X7L6"/>
<keyword evidence="2" id="KW-1185">Reference proteome</keyword>
<comment type="caution">
    <text evidence="1">The sequence shown here is derived from an EMBL/GenBank/DDBJ whole genome shotgun (WGS) entry which is preliminary data.</text>
</comment>
<name>A0A9P5X7L6_9AGAR</name>
<dbReference type="Proteomes" id="UP000807342">
    <property type="component" value="Unassembled WGS sequence"/>
</dbReference>
<gene>
    <name evidence="1" type="ORF">P691DRAFT_763249</name>
</gene>
<evidence type="ECO:0000313" key="2">
    <source>
        <dbReference type="Proteomes" id="UP000807342"/>
    </source>
</evidence>
<protein>
    <submittedName>
        <fullName evidence="1">Uncharacterized protein</fullName>
    </submittedName>
</protein>
<sequence>MLDFSAAELLIIVNFTYLNLQDQNPSRYQLQRAVHIAIDTTVSQKAVNAAYQDANFFPLFPGHHLLESLSTSMAHAVENPELATFGIMKYSTIPVVHIGSTVANQNPTVQGTNISSLHLFQPLHVEGTGYEYSQEIKEYSPLGGLSILGGLWTFVSGMFAPIC</sequence>
<proteinExistence type="predicted"/>